<gene>
    <name evidence="2" type="ORF">H1W37_08540</name>
</gene>
<evidence type="ECO:0000256" key="1">
    <source>
        <dbReference type="SAM" id="Phobius"/>
    </source>
</evidence>
<keyword evidence="1" id="KW-0812">Transmembrane</keyword>
<comment type="caution">
    <text evidence="2">The sequence shown here is derived from an EMBL/GenBank/DDBJ whole genome shotgun (WGS) entry which is preliminary data.</text>
</comment>
<feature type="transmembrane region" description="Helical" evidence="1">
    <location>
        <begin position="71"/>
        <end position="97"/>
    </location>
</feature>
<name>A0A838XXC6_9HYPH</name>
<keyword evidence="3" id="KW-1185">Reference proteome</keyword>
<dbReference type="AlphaFoldDB" id="A0A838XXC6"/>
<keyword evidence="1" id="KW-0472">Membrane</keyword>
<reference evidence="2 3" key="2">
    <citation type="submission" date="2020-08" db="EMBL/GenBank/DDBJ databases">
        <title>Stappia taiwanensis sp. nov., isolated from a coastal thermal spring.</title>
        <authorList>
            <person name="Kampfer P."/>
        </authorList>
    </citation>
    <scope>NUCLEOTIDE SEQUENCE [LARGE SCALE GENOMIC DNA]</scope>
    <source>
        <strain evidence="2 3">DSM 23284</strain>
    </source>
</reference>
<accession>A0A838XXC6</accession>
<evidence type="ECO:0000313" key="3">
    <source>
        <dbReference type="Proteomes" id="UP000559404"/>
    </source>
</evidence>
<protein>
    <submittedName>
        <fullName evidence="2">Uncharacterized protein</fullName>
    </submittedName>
</protein>
<evidence type="ECO:0000313" key="2">
    <source>
        <dbReference type="EMBL" id="MBA4611694.1"/>
    </source>
</evidence>
<feature type="transmembrane region" description="Helical" evidence="1">
    <location>
        <begin position="30"/>
        <end position="51"/>
    </location>
</feature>
<dbReference type="Proteomes" id="UP000559404">
    <property type="component" value="Unassembled WGS sequence"/>
</dbReference>
<reference evidence="2 3" key="1">
    <citation type="submission" date="2020-07" db="EMBL/GenBank/DDBJ databases">
        <authorList>
            <person name="Li M."/>
        </authorList>
    </citation>
    <scope>NUCLEOTIDE SEQUENCE [LARGE SCALE GENOMIC DNA]</scope>
    <source>
        <strain evidence="2 3">DSM 23284</strain>
    </source>
</reference>
<sequence length="137" mass="14807">MSIDNSRKDDTVFEAGSGVRGLWRLPLFRMLAINWLIGAFVSVMVLGGLLWFDTGNLRSLILNSQEPLVPILVLLFGLMITLCSAAMGAAVMALPTAKDDDAGGSKRRQGSLRWLMPRQALVPARVAAGGRKPDGDR</sequence>
<dbReference type="RefSeq" id="WP_181759890.1">
    <property type="nucleotide sequence ID" value="NZ_BMCR01000005.1"/>
</dbReference>
<organism evidence="2 3">
    <name type="scientific">Stappia taiwanensis</name>
    <dbReference type="NCBI Taxonomy" id="992267"/>
    <lineage>
        <taxon>Bacteria</taxon>
        <taxon>Pseudomonadati</taxon>
        <taxon>Pseudomonadota</taxon>
        <taxon>Alphaproteobacteria</taxon>
        <taxon>Hyphomicrobiales</taxon>
        <taxon>Stappiaceae</taxon>
        <taxon>Stappia</taxon>
    </lineage>
</organism>
<keyword evidence="1" id="KW-1133">Transmembrane helix</keyword>
<dbReference type="EMBL" id="JACEON010000006">
    <property type="protein sequence ID" value="MBA4611694.1"/>
    <property type="molecule type" value="Genomic_DNA"/>
</dbReference>
<proteinExistence type="predicted"/>